<reference evidence="1 2" key="1">
    <citation type="journal article" date="2014" name="Mol. Ecol.">
        <title>Evolution of Synechococcus.</title>
        <authorList>
            <person name="Dvorak P."/>
            <person name="Casamatta D."/>
            <person name="Hasler P."/>
            <person name="Poulickova A."/>
            <person name="Ondrej V."/>
            <person name="Sanges R."/>
        </authorList>
    </citation>
    <scope>NUCLEOTIDE SEQUENCE [LARGE SCALE GENOMIC DNA]</scope>
    <source>
        <strain evidence="1 2">CAUP A 1101</strain>
    </source>
</reference>
<name>A0A098THP0_9CYAN</name>
<dbReference type="SUPFAM" id="SSF158682">
    <property type="entry name" value="TerB-like"/>
    <property type="match status" value="1"/>
</dbReference>
<dbReference type="STRING" id="1497020.DO97_17680"/>
<organism evidence="1 2">
    <name type="scientific">Neosynechococcus sphagnicola sy1</name>
    <dbReference type="NCBI Taxonomy" id="1497020"/>
    <lineage>
        <taxon>Bacteria</taxon>
        <taxon>Bacillati</taxon>
        <taxon>Cyanobacteriota</taxon>
        <taxon>Cyanophyceae</taxon>
        <taxon>Neosynechococcales</taxon>
        <taxon>Neosynechococcaceae</taxon>
        <taxon>Neosynechococcus</taxon>
    </lineage>
</organism>
<dbReference type="OrthoDB" id="531086at2"/>
<protein>
    <submittedName>
        <fullName evidence="1">Uncharacterized protein</fullName>
    </submittedName>
</protein>
<evidence type="ECO:0000313" key="2">
    <source>
        <dbReference type="Proteomes" id="UP000030170"/>
    </source>
</evidence>
<gene>
    <name evidence="1" type="ORF">DO97_17680</name>
</gene>
<dbReference type="InterPro" id="IPR029024">
    <property type="entry name" value="TerB-like"/>
</dbReference>
<comment type="caution">
    <text evidence="1">The sequence shown here is derived from an EMBL/GenBank/DDBJ whole genome shotgun (WGS) entry which is preliminary data.</text>
</comment>
<dbReference type="RefSeq" id="WP_036536451.1">
    <property type="nucleotide sequence ID" value="NZ_JJML01000065.1"/>
</dbReference>
<dbReference type="Proteomes" id="UP000030170">
    <property type="component" value="Unassembled WGS sequence"/>
</dbReference>
<dbReference type="EMBL" id="JJML01000065">
    <property type="protein sequence ID" value="KGF71556.1"/>
    <property type="molecule type" value="Genomic_DNA"/>
</dbReference>
<sequence>MLSTLVRPLVDTQIRLLANSKKTDKTIAQTIVTWLGYIGVRTEVTQLIPNSDRISVSLTVGKPESCTEKDWQKILDNLLNSHADEPSDRSEEIEMAKLVQLSRLLAYVIQAGSSETQANWNILEKNLAPLNLDSVTLGAVRSALKVPQSINALDQLDPDLAARAFPLAVKIAWMDNQITAEESEALKALLSLIAPDMKI</sequence>
<dbReference type="AlphaFoldDB" id="A0A098THP0"/>
<evidence type="ECO:0000313" key="1">
    <source>
        <dbReference type="EMBL" id="KGF71556.1"/>
    </source>
</evidence>
<proteinExistence type="predicted"/>
<keyword evidence="2" id="KW-1185">Reference proteome</keyword>
<accession>A0A098THP0</accession>